<accession>A0A345UIT2</accession>
<proteinExistence type="predicted"/>
<feature type="compositionally biased region" description="Pro residues" evidence="1">
    <location>
        <begin position="1"/>
        <end position="10"/>
    </location>
</feature>
<evidence type="ECO:0000313" key="3">
    <source>
        <dbReference type="Proteomes" id="UP000254808"/>
    </source>
</evidence>
<dbReference type="KEGG" id="cprv:CYPRO_1119"/>
<protein>
    <submittedName>
        <fullName evidence="2">Uncharacterized protein</fullName>
    </submittedName>
</protein>
<gene>
    <name evidence="2" type="ORF">CYPRO_1119</name>
</gene>
<name>A0A345UIT2_9BACT</name>
<evidence type="ECO:0000256" key="1">
    <source>
        <dbReference type="SAM" id="MobiDB-lite"/>
    </source>
</evidence>
<dbReference type="AlphaFoldDB" id="A0A345UIT2"/>
<evidence type="ECO:0000313" key="2">
    <source>
        <dbReference type="EMBL" id="AXJ00384.1"/>
    </source>
</evidence>
<keyword evidence="3" id="KW-1185">Reference proteome</keyword>
<reference evidence="2 3" key="1">
    <citation type="submission" date="2018-03" db="EMBL/GenBank/DDBJ databases">
        <title>Phenotypic and genomic properties of Cyclonatronum proteinivorum gen. nov., sp. nov., a haloalkaliphilic bacteroidete from soda lakes possessing Na+-translocating rhodopsin.</title>
        <authorList>
            <person name="Toshchakov S.V."/>
            <person name="Korzhenkov A."/>
            <person name="Samarov N.I."/>
            <person name="Kublanov I.V."/>
            <person name="Muntyan M.S."/>
            <person name="Sorokin D.Y."/>
        </authorList>
    </citation>
    <scope>NUCLEOTIDE SEQUENCE [LARGE SCALE GENOMIC DNA]</scope>
    <source>
        <strain evidence="2 3">Omega</strain>
    </source>
</reference>
<organism evidence="2 3">
    <name type="scientific">Cyclonatronum proteinivorum</name>
    <dbReference type="NCBI Taxonomy" id="1457365"/>
    <lineage>
        <taxon>Bacteria</taxon>
        <taxon>Pseudomonadati</taxon>
        <taxon>Balneolota</taxon>
        <taxon>Balneolia</taxon>
        <taxon>Balneolales</taxon>
        <taxon>Cyclonatronaceae</taxon>
        <taxon>Cyclonatronum</taxon>
    </lineage>
</organism>
<feature type="region of interest" description="Disordered" evidence="1">
    <location>
        <begin position="1"/>
        <end position="21"/>
    </location>
</feature>
<dbReference type="EMBL" id="CP027806">
    <property type="protein sequence ID" value="AXJ00384.1"/>
    <property type="molecule type" value="Genomic_DNA"/>
</dbReference>
<sequence length="278" mass="29758">MMRPTPPIPVPATAASASQRMPAPSARKAKPLFFLWVNAGNAPPHPTLSEVPVRPTAPCTGSGASRLIAPLILLITLLFLPQLTEAQRLNFGLFAGEDITIEPVMGSGTLDFNARQSAIVPGDNVIISLQDDAASLMAVFTITAPIGFDLDVVVTETSPGVLRLEPPIAEETNEIPFTFGWAFSNNGFSSETDALTDARANVIPAGIRFATFPVIRRNGNNGPPGPPPRPLDGNSDQRPTQTAYLFFFGSIEVPENARVGLYNTQIDIHVSYNRGDEL</sequence>
<feature type="region of interest" description="Disordered" evidence="1">
    <location>
        <begin position="215"/>
        <end position="237"/>
    </location>
</feature>
<dbReference type="Proteomes" id="UP000254808">
    <property type="component" value="Chromosome"/>
</dbReference>